<evidence type="ECO:0000313" key="2">
    <source>
        <dbReference type="Proteomes" id="UP000182829"/>
    </source>
</evidence>
<dbReference type="Proteomes" id="UP000182829">
    <property type="component" value="Unassembled WGS sequence"/>
</dbReference>
<reference evidence="1 2" key="1">
    <citation type="submission" date="2016-10" db="EMBL/GenBank/DDBJ databases">
        <authorList>
            <person name="de Groot N.N."/>
        </authorList>
    </citation>
    <scope>NUCLEOTIDE SEQUENCE [LARGE SCALE GENOMIC DNA]</scope>
    <source>
        <strain evidence="1 2">SP2</strain>
    </source>
</reference>
<proteinExistence type="predicted"/>
<gene>
    <name evidence="1" type="ORF">SAMN05443661_12019</name>
</gene>
<protein>
    <submittedName>
        <fullName evidence="1">Uncharacterized protein</fullName>
    </submittedName>
</protein>
<organism evidence="1 2">
    <name type="scientific">Natronobacterium gregoryi</name>
    <dbReference type="NCBI Taxonomy" id="44930"/>
    <lineage>
        <taxon>Archaea</taxon>
        <taxon>Methanobacteriati</taxon>
        <taxon>Methanobacteriota</taxon>
        <taxon>Stenosarchaea group</taxon>
        <taxon>Halobacteria</taxon>
        <taxon>Halobacteriales</taxon>
        <taxon>Natrialbaceae</taxon>
        <taxon>Natronobacterium</taxon>
    </lineage>
</organism>
<name>A0A1I3Q4N4_9EURY</name>
<dbReference type="AlphaFoldDB" id="A0A1I3Q4N4"/>
<sequence>MVSNLFFTQCHIRALYSANLTSQPLEGSKAKLCIVLLTTIIRLIEFPRVNVFTPCKPTQPLTERSV</sequence>
<accession>A0A1I3Q4N4</accession>
<dbReference type="EMBL" id="FORO01000020">
    <property type="protein sequence ID" value="SFJ28377.1"/>
    <property type="molecule type" value="Genomic_DNA"/>
</dbReference>
<evidence type="ECO:0000313" key="1">
    <source>
        <dbReference type="EMBL" id="SFJ28377.1"/>
    </source>
</evidence>